<dbReference type="AlphaFoldDB" id="A0A2G2ZMR4"/>
<protein>
    <recommendedName>
        <fullName evidence="7">Amino acid transporter transmembrane domain-containing protein</fullName>
    </recommendedName>
</protein>
<dbReference type="Proteomes" id="UP000222542">
    <property type="component" value="Unassembled WGS sequence"/>
</dbReference>
<dbReference type="Gramene" id="PHT83235">
    <property type="protein sequence ID" value="PHT83235"/>
    <property type="gene ID" value="T459_11678"/>
</dbReference>
<comment type="caution">
    <text evidence="8">The sequence shown here is derived from an EMBL/GenBank/DDBJ whole genome shotgun (WGS) entry which is preliminary data.</text>
</comment>
<keyword evidence="3" id="KW-0813">Transport</keyword>
<dbReference type="GO" id="GO:0006865">
    <property type="term" value="P:amino acid transport"/>
    <property type="evidence" value="ECO:0007669"/>
    <property type="project" value="UniProtKB-KW"/>
</dbReference>
<evidence type="ECO:0000259" key="7">
    <source>
        <dbReference type="Pfam" id="PF01490"/>
    </source>
</evidence>
<evidence type="ECO:0000256" key="5">
    <source>
        <dbReference type="ARBA" id="ARBA00023136"/>
    </source>
</evidence>
<keyword evidence="2 6" id="KW-0812">Transmembrane</keyword>
<evidence type="ECO:0000256" key="3">
    <source>
        <dbReference type="ARBA" id="ARBA00022970"/>
    </source>
</evidence>
<feature type="transmembrane region" description="Helical" evidence="6">
    <location>
        <begin position="39"/>
        <end position="57"/>
    </location>
</feature>
<sequence>MGFDKDKASSFSHVIQIPREDTPLLMDTQHLSSSSKTCANVFIALVGAGVLGLPYSFKKTGWLMGRCTVDAMIVLSQAGFCISYLIFVANTLAHLFNNSVTNPIPTILGWSPKKVYIWSCFPLNSIPTLTRLAPLSIFVDVVDLGAMGVVMIEDVLIFLKNRTVLEAFDGFSVFFYDLGVLSVYVFEGVEWFYHWKQSHFSGIDGAKFCRFLVTGWQQCVHCSCHLIVFKKQLAWHGLTFDVALALIGAVSMDWHAGDICSQSLKLATCFALQLN</sequence>
<evidence type="ECO:0000313" key="9">
    <source>
        <dbReference type="Proteomes" id="UP000222542"/>
    </source>
</evidence>
<dbReference type="GO" id="GO:0031090">
    <property type="term" value="C:organelle membrane"/>
    <property type="evidence" value="ECO:0007669"/>
    <property type="project" value="UniProtKB-ARBA"/>
</dbReference>
<keyword evidence="9" id="KW-1185">Reference proteome</keyword>
<name>A0A2G2ZMR4_CAPAN</name>
<keyword evidence="3" id="KW-0029">Amino-acid transport</keyword>
<dbReference type="EMBL" id="AYRZ02000004">
    <property type="protein sequence ID" value="PHT83235.1"/>
    <property type="molecule type" value="Genomic_DNA"/>
</dbReference>
<dbReference type="PANTHER" id="PTHR22950:SF647">
    <property type="entry name" value="AMINO ACID TRANSPORTER ANTL2-LIKE"/>
    <property type="match status" value="1"/>
</dbReference>
<dbReference type="InterPro" id="IPR013057">
    <property type="entry name" value="AA_transpt_TM"/>
</dbReference>
<dbReference type="PANTHER" id="PTHR22950">
    <property type="entry name" value="AMINO ACID TRANSPORTER"/>
    <property type="match status" value="1"/>
</dbReference>
<evidence type="ECO:0000256" key="2">
    <source>
        <dbReference type="ARBA" id="ARBA00022692"/>
    </source>
</evidence>
<comment type="subcellular location">
    <subcellularLocation>
        <location evidence="1">Membrane</location>
        <topology evidence="1">Multi-pass membrane protein</topology>
    </subcellularLocation>
</comment>
<accession>A0A2G2ZMR4</accession>
<dbReference type="Pfam" id="PF01490">
    <property type="entry name" value="Aa_trans"/>
    <property type="match status" value="1"/>
</dbReference>
<reference evidence="8 9" key="2">
    <citation type="journal article" date="2017" name="Genome Biol.">
        <title>New reference genome sequences of hot pepper reveal the massive evolution of plant disease-resistance genes by retroduplication.</title>
        <authorList>
            <person name="Kim S."/>
            <person name="Park J."/>
            <person name="Yeom S.I."/>
            <person name="Kim Y.M."/>
            <person name="Seo E."/>
            <person name="Kim K.T."/>
            <person name="Kim M.S."/>
            <person name="Lee J.M."/>
            <person name="Cheong K."/>
            <person name="Shin H.S."/>
            <person name="Kim S.B."/>
            <person name="Han K."/>
            <person name="Lee J."/>
            <person name="Park M."/>
            <person name="Lee H.A."/>
            <person name="Lee H.Y."/>
            <person name="Lee Y."/>
            <person name="Oh S."/>
            <person name="Lee J.H."/>
            <person name="Choi E."/>
            <person name="Choi E."/>
            <person name="Lee S.E."/>
            <person name="Jeon J."/>
            <person name="Kim H."/>
            <person name="Choi G."/>
            <person name="Song H."/>
            <person name="Lee J."/>
            <person name="Lee S.C."/>
            <person name="Kwon J.K."/>
            <person name="Lee H.Y."/>
            <person name="Koo N."/>
            <person name="Hong Y."/>
            <person name="Kim R.W."/>
            <person name="Kang W.H."/>
            <person name="Huh J.H."/>
            <person name="Kang B.C."/>
            <person name="Yang T.J."/>
            <person name="Lee Y.H."/>
            <person name="Bennetzen J.L."/>
            <person name="Choi D."/>
        </authorList>
    </citation>
    <scope>NUCLEOTIDE SEQUENCE [LARGE SCALE GENOMIC DNA]</scope>
    <source>
        <strain evidence="9">cv. CM334</strain>
    </source>
</reference>
<evidence type="ECO:0000256" key="1">
    <source>
        <dbReference type="ARBA" id="ARBA00004141"/>
    </source>
</evidence>
<keyword evidence="4 6" id="KW-1133">Transmembrane helix</keyword>
<proteinExistence type="predicted"/>
<keyword evidence="5 6" id="KW-0472">Membrane</keyword>
<evidence type="ECO:0000256" key="6">
    <source>
        <dbReference type="SAM" id="Phobius"/>
    </source>
</evidence>
<evidence type="ECO:0000313" key="8">
    <source>
        <dbReference type="EMBL" id="PHT83235.1"/>
    </source>
</evidence>
<evidence type="ECO:0000256" key="4">
    <source>
        <dbReference type="ARBA" id="ARBA00022989"/>
    </source>
</evidence>
<organism evidence="8 9">
    <name type="scientific">Capsicum annuum</name>
    <name type="common">Capsicum pepper</name>
    <dbReference type="NCBI Taxonomy" id="4072"/>
    <lineage>
        <taxon>Eukaryota</taxon>
        <taxon>Viridiplantae</taxon>
        <taxon>Streptophyta</taxon>
        <taxon>Embryophyta</taxon>
        <taxon>Tracheophyta</taxon>
        <taxon>Spermatophyta</taxon>
        <taxon>Magnoliopsida</taxon>
        <taxon>eudicotyledons</taxon>
        <taxon>Gunneridae</taxon>
        <taxon>Pentapetalae</taxon>
        <taxon>asterids</taxon>
        <taxon>lamiids</taxon>
        <taxon>Solanales</taxon>
        <taxon>Solanaceae</taxon>
        <taxon>Solanoideae</taxon>
        <taxon>Capsiceae</taxon>
        <taxon>Capsicum</taxon>
    </lineage>
</organism>
<reference evidence="8 9" key="1">
    <citation type="journal article" date="2014" name="Nat. Genet.">
        <title>Genome sequence of the hot pepper provides insights into the evolution of pungency in Capsicum species.</title>
        <authorList>
            <person name="Kim S."/>
            <person name="Park M."/>
            <person name="Yeom S.I."/>
            <person name="Kim Y.M."/>
            <person name="Lee J.M."/>
            <person name="Lee H.A."/>
            <person name="Seo E."/>
            <person name="Choi J."/>
            <person name="Cheong K."/>
            <person name="Kim K.T."/>
            <person name="Jung K."/>
            <person name="Lee G.W."/>
            <person name="Oh S.K."/>
            <person name="Bae C."/>
            <person name="Kim S.B."/>
            <person name="Lee H.Y."/>
            <person name="Kim S.Y."/>
            <person name="Kim M.S."/>
            <person name="Kang B.C."/>
            <person name="Jo Y.D."/>
            <person name="Yang H.B."/>
            <person name="Jeong H.J."/>
            <person name="Kang W.H."/>
            <person name="Kwon J.K."/>
            <person name="Shin C."/>
            <person name="Lim J.Y."/>
            <person name="Park J.H."/>
            <person name="Huh J.H."/>
            <person name="Kim J.S."/>
            <person name="Kim B.D."/>
            <person name="Cohen O."/>
            <person name="Paran I."/>
            <person name="Suh M.C."/>
            <person name="Lee S.B."/>
            <person name="Kim Y.K."/>
            <person name="Shin Y."/>
            <person name="Noh S.J."/>
            <person name="Park J."/>
            <person name="Seo Y.S."/>
            <person name="Kwon S.Y."/>
            <person name="Kim H.A."/>
            <person name="Park J.M."/>
            <person name="Kim H.J."/>
            <person name="Choi S.B."/>
            <person name="Bosland P.W."/>
            <person name="Reeves G."/>
            <person name="Jo S.H."/>
            <person name="Lee B.W."/>
            <person name="Cho H.T."/>
            <person name="Choi H.S."/>
            <person name="Lee M.S."/>
            <person name="Yu Y."/>
            <person name="Do Choi Y."/>
            <person name="Park B.S."/>
            <person name="van Deynze A."/>
            <person name="Ashrafi H."/>
            <person name="Hill T."/>
            <person name="Kim W.T."/>
            <person name="Pai H.S."/>
            <person name="Ahn H.K."/>
            <person name="Yeam I."/>
            <person name="Giovannoni J.J."/>
            <person name="Rose J.K."/>
            <person name="Sorensen I."/>
            <person name="Lee S.J."/>
            <person name="Kim R.W."/>
            <person name="Choi I.Y."/>
            <person name="Choi B.S."/>
            <person name="Lim J.S."/>
            <person name="Lee Y.H."/>
            <person name="Choi D."/>
        </authorList>
    </citation>
    <scope>NUCLEOTIDE SEQUENCE [LARGE SCALE GENOMIC DNA]</scope>
    <source>
        <strain evidence="9">cv. CM334</strain>
    </source>
</reference>
<feature type="transmembrane region" description="Helical" evidence="6">
    <location>
        <begin position="69"/>
        <end position="89"/>
    </location>
</feature>
<gene>
    <name evidence="8" type="ORF">T459_11678</name>
</gene>
<feature type="transmembrane region" description="Helical" evidence="6">
    <location>
        <begin position="132"/>
        <end position="152"/>
    </location>
</feature>
<feature type="domain" description="Amino acid transporter transmembrane" evidence="7">
    <location>
        <begin position="66"/>
        <end position="168"/>
    </location>
</feature>